<organism evidence="2 3">
    <name type="scientific">Pedobacter nutrimenti</name>
    <dbReference type="NCBI Taxonomy" id="1241337"/>
    <lineage>
        <taxon>Bacteria</taxon>
        <taxon>Pseudomonadati</taxon>
        <taxon>Bacteroidota</taxon>
        <taxon>Sphingobacteriia</taxon>
        <taxon>Sphingobacteriales</taxon>
        <taxon>Sphingobacteriaceae</taxon>
        <taxon>Pedobacter</taxon>
    </lineage>
</organism>
<dbReference type="PANTHER" id="PTHR47197">
    <property type="entry name" value="PROTEIN NIRF"/>
    <property type="match status" value="1"/>
</dbReference>
<feature type="signal peptide" evidence="1">
    <location>
        <begin position="1"/>
        <end position="20"/>
    </location>
</feature>
<evidence type="ECO:0000313" key="3">
    <source>
        <dbReference type="Proteomes" id="UP000248198"/>
    </source>
</evidence>
<protein>
    <recommendedName>
        <fullName evidence="4">YVTN family beta-propeller protein</fullName>
    </recommendedName>
</protein>
<dbReference type="SUPFAM" id="SSF51004">
    <property type="entry name" value="C-terminal (heme d1) domain of cytochrome cd1-nitrite reductase"/>
    <property type="match status" value="1"/>
</dbReference>
<dbReference type="Gene3D" id="2.130.10.10">
    <property type="entry name" value="YVTN repeat-like/Quinoprotein amine dehydrogenase"/>
    <property type="match status" value="1"/>
</dbReference>
<dbReference type="Proteomes" id="UP000248198">
    <property type="component" value="Unassembled WGS sequence"/>
</dbReference>
<evidence type="ECO:0000313" key="2">
    <source>
        <dbReference type="EMBL" id="PYF77152.1"/>
    </source>
</evidence>
<evidence type="ECO:0008006" key="4">
    <source>
        <dbReference type="Google" id="ProtNLM"/>
    </source>
</evidence>
<dbReference type="AlphaFoldDB" id="A0A318UL96"/>
<accession>A0A318UL96</accession>
<evidence type="ECO:0000256" key="1">
    <source>
        <dbReference type="SAM" id="SignalP"/>
    </source>
</evidence>
<dbReference type="RefSeq" id="WP_211321299.1">
    <property type="nucleotide sequence ID" value="NZ_QKLU01000001.1"/>
</dbReference>
<sequence length="335" mass="36400">MKKANLLTLVLLFPCAFTYAQGKTGMHIVNKLKINSDGGWDYLSIDVPHQRIYVSHGNQVNILNEITGDSVGYIPGTKGVHGIAIAGPFGKGYTSNGKSASCTVFDLKNYKIIREITVGENPDALFYDEYSKNVIVFNGRGQSASIINPVSDKVVATIPLGGKPEAGVSDGKGTIYVNIEDKNEIVAFDIKTNKVKKRYKLQTGEEPSGLAIDQSRGRLFSVCSNKQMIVLDIKTGQELAVLPIGEGSDGVVYDPILKRAYSSNGEGNITVVQELQPGKFEVLETIKTAKGARTIALNTKTHHLFLPTADFTPSQEKGKRPQRVPGTFRILEIGK</sequence>
<dbReference type="EMBL" id="QKLU01000001">
    <property type="protein sequence ID" value="PYF77152.1"/>
    <property type="molecule type" value="Genomic_DNA"/>
</dbReference>
<dbReference type="InterPro" id="IPR051200">
    <property type="entry name" value="Host-pathogen_enzymatic-act"/>
</dbReference>
<name>A0A318UL96_9SPHI</name>
<feature type="chain" id="PRO_5016348804" description="YVTN family beta-propeller protein" evidence="1">
    <location>
        <begin position="21"/>
        <end position="335"/>
    </location>
</feature>
<comment type="caution">
    <text evidence="2">The sequence shown here is derived from an EMBL/GenBank/DDBJ whole genome shotgun (WGS) entry which is preliminary data.</text>
</comment>
<dbReference type="InterPro" id="IPR011048">
    <property type="entry name" value="Haem_d1_sf"/>
</dbReference>
<proteinExistence type="predicted"/>
<reference evidence="2 3" key="1">
    <citation type="submission" date="2018-06" db="EMBL/GenBank/DDBJ databases">
        <title>Genomic Encyclopedia of Archaeal and Bacterial Type Strains, Phase II (KMG-II): from individual species to whole genera.</title>
        <authorList>
            <person name="Goeker M."/>
        </authorList>
    </citation>
    <scope>NUCLEOTIDE SEQUENCE [LARGE SCALE GENOMIC DNA]</scope>
    <source>
        <strain evidence="2 3">DSM 27372</strain>
    </source>
</reference>
<dbReference type="PANTHER" id="PTHR47197:SF3">
    <property type="entry name" value="DIHYDRO-HEME D1 DEHYDROGENASE"/>
    <property type="match status" value="1"/>
</dbReference>
<dbReference type="InterPro" id="IPR015943">
    <property type="entry name" value="WD40/YVTN_repeat-like_dom_sf"/>
</dbReference>
<keyword evidence="3" id="KW-1185">Reference proteome</keyword>
<keyword evidence="1" id="KW-0732">Signal</keyword>
<gene>
    <name evidence="2" type="ORF">B0O44_101632</name>
</gene>